<evidence type="ECO:0000256" key="4">
    <source>
        <dbReference type="ARBA" id="ARBA00023163"/>
    </source>
</evidence>
<feature type="domain" description="HTH lacI-type" evidence="6">
    <location>
        <begin position="4"/>
        <end position="58"/>
    </location>
</feature>
<dbReference type="CDD" id="cd01392">
    <property type="entry name" value="HTH_LacI"/>
    <property type="match status" value="1"/>
</dbReference>
<evidence type="ECO:0000256" key="1">
    <source>
        <dbReference type="ARBA" id="ARBA00022491"/>
    </source>
</evidence>
<dbReference type="Pfam" id="PF00532">
    <property type="entry name" value="Peripla_BP_1"/>
    <property type="match status" value="1"/>
</dbReference>
<organism evidence="7 8">
    <name type="scientific">Rothia amarae</name>
    <dbReference type="NCBI Taxonomy" id="169480"/>
    <lineage>
        <taxon>Bacteria</taxon>
        <taxon>Bacillati</taxon>
        <taxon>Actinomycetota</taxon>
        <taxon>Actinomycetes</taxon>
        <taxon>Micrococcales</taxon>
        <taxon>Micrococcaceae</taxon>
        <taxon>Rothia</taxon>
    </lineage>
</organism>
<evidence type="ECO:0000256" key="2">
    <source>
        <dbReference type="ARBA" id="ARBA00023015"/>
    </source>
</evidence>
<keyword evidence="2" id="KW-0805">Transcription regulation</keyword>
<keyword evidence="4" id="KW-0804">Transcription</keyword>
<evidence type="ECO:0000259" key="6">
    <source>
        <dbReference type="PROSITE" id="PS50932"/>
    </source>
</evidence>
<name>A0A7H2BL50_9MICC</name>
<dbReference type="PANTHER" id="PTHR30146">
    <property type="entry name" value="LACI-RELATED TRANSCRIPTIONAL REPRESSOR"/>
    <property type="match status" value="1"/>
</dbReference>
<protein>
    <submittedName>
        <fullName evidence="7">LacI family DNA-binding transcriptional regulator</fullName>
    </submittedName>
</protein>
<dbReference type="Proteomes" id="UP000516421">
    <property type="component" value="Chromosome"/>
</dbReference>
<keyword evidence="8" id="KW-1185">Reference proteome</keyword>
<dbReference type="PRINTS" id="PR00036">
    <property type="entry name" value="HTHLACI"/>
</dbReference>
<dbReference type="RefSeq" id="WP_068169663.1">
    <property type="nucleotide sequence ID" value="NZ_BAAAHX010000009.1"/>
</dbReference>
<dbReference type="PROSITE" id="PS50932">
    <property type="entry name" value="HTH_LACI_2"/>
    <property type="match status" value="1"/>
</dbReference>
<dbReference type="SUPFAM" id="SSF47413">
    <property type="entry name" value="lambda repressor-like DNA-binding domains"/>
    <property type="match status" value="1"/>
</dbReference>
<sequence length="341" mass="37167">MAKPKLADVARVAGVSPTTVSRVLNSRGYLSQETREKVYEAMREINYRPNAIARSLQEQKTHLIGLVFPTVSNPFYGELAYRIESKLADAGYKVILCNSEDHPELEARYLDMLMGNQVDGLVTGAHSDVLALAPHLEAPLVTIDRINGGGYPNIRCDNFTGALQATESLIATGVRRIVHFTSTVSEQNLRQQGYSKAMSAAGLEPEIVELGFRSSDGEHRQTINNFLDSEPTVEAVFASNDGYAAMALQWAYVRGKKVPEDFSVIGFDGTPAVRSLLPQLATVVQPFELMAERTVQLLLAAIDGAGSKRTDSDPSEDSPADHNLPVELYLGQTVKAQSNAE</sequence>
<dbReference type="CDD" id="cd06291">
    <property type="entry name" value="PBP1_Qymf-like"/>
    <property type="match status" value="1"/>
</dbReference>
<keyword evidence="1" id="KW-0678">Repressor</keyword>
<dbReference type="AlphaFoldDB" id="A0A7H2BL50"/>
<gene>
    <name evidence="7" type="ORF">IDM48_02975</name>
</gene>
<evidence type="ECO:0000313" key="7">
    <source>
        <dbReference type="EMBL" id="QNV40396.1"/>
    </source>
</evidence>
<evidence type="ECO:0000256" key="3">
    <source>
        <dbReference type="ARBA" id="ARBA00023125"/>
    </source>
</evidence>
<dbReference type="SUPFAM" id="SSF53822">
    <property type="entry name" value="Periplasmic binding protein-like I"/>
    <property type="match status" value="1"/>
</dbReference>
<feature type="region of interest" description="Disordered" evidence="5">
    <location>
        <begin position="306"/>
        <end position="325"/>
    </location>
</feature>
<dbReference type="InterPro" id="IPR001761">
    <property type="entry name" value="Peripla_BP/Lac1_sug-bd_dom"/>
</dbReference>
<dbReference type="PANTHER" id="PTHR30146:SF95">
    <property type="entry name" value="RIBOSE OPERON REPRESSOR"/>
    <property type="match status" value="1"/>
</dbReference>
<reference evidence="7 8" key="1">
    <citation type="submission" date="2020-09" db="EMBL/GenBank/DDBJ databases">
        <title>Investigation of environmental microbe.</title>
        <authorList>
            <person name="Ou Y."/>
            <person name="Kang Q."/>
        </authorList>
    </citation>
    <scope>NUCLEOTIDE SEQUENCE [LARGE SCALE GENOMIC DNA]</scope>
    <source>
        <strain evidence="7 8">KJZ-9</strain>
    </source>
</reference>
<dbReference type="EMBL" id="CP061538">
    <property type="protein sequence ID" value="QNV40396.1"/>
    <property type="molecule type" value="Genomic_DNA"/>
</dbReference>
<dbReference type="KEGG" id="rama:IDM48_02975"/>
<dbReference type="PROSITE" id="PS00356">
    <property type="entry name" value="HTH_LACI_1"/>
    <property type="match status" value="1"/>
</dbReference>
<dbReference type="Pfam" id="PF00356">
    <property type="entry name" value="LacI"/>
    <property type="match status" value="1"/>
</dbReference>
<dbReference type="Gene3D" id="3.40.50.2300">
    <property type="match status" value="2"/>
</dbReference>
<dbReference type="GO" id="GO:0000976">
    <property type="term" value="F:transcription cis-regulatory region binding"/>
    <property type="evidence" value="ECO:0007669"/>
    <property type="project" value="TreeGrafter"/>
</dbReference>
<dbReference type="SMART" id="SM00354">
    <property type="entry name" value="HTH_LACI"/>
    <property type="match status" value="1"/>
</dbReference>
<keyword evidence="3 7" id="KW-0238">DNA-binding</keyword>
<dbReference type="Gene3D" id="1.10.260.40">
    <property type="entry name" value="lambda repressor-like DNA-binding domains"/>
    <property type="match status" value="1"/>
</dbReference>
<dbReference type="GO" id="GO:0003700">
    <property type="term" value="F:DNA-binding transcription factor activity"/>
    <property type="evidence" value="ECO:0007669"/>
    <property type="project" value="TreeGrafter"/>
</dbReference>
<dbReference type="InterPro" id="IPR028082">
    <property type="entry name" value="Peripla_BP_I"/>
</dbReference>
<proteinExistence type="predicted"/>
<accession>A0A7H2BL50</accession>
<dbReference type="InterPro" id="IPR010982">
    <property type="entry name" value="Lambda_DNA-bd_dom_sf"/>
</dbReference>
<dbReference type="InterPro" id="IPR000843">
    <property type="entry name" value="HTH_LacI"/>
</dbReference>
<evidence type="ECO:0000313" key="8">
    <source>
        <dbReference type="Proteomes" id="UP000516421"/>
    </source>
</evidence>
<evidence type="ECO:0000256" key="5">
    <source>
        <dbReference type="SAM" id="MobiDB-lite"/>
    </source>
</evidence>